<proteinExistence type="predicted"/>
<gene>
    <name evidence="1" type="ORF">FC34_GL000742</name>
</gene>
<dbReference type="InterPro" id="IPR025506">
    <property type="entry name" value="Abi_alpha"/>
</dbReference>
<reference evidence="1 2" key="1">
    <citation type="journal article" date="2015" name="Genome Announc.">
        <title>Expanding the biotechnology potential of lactobacilli through comparative genomics of 213 strains and associated genera.</title>
        <authorList>
            <person name="Sun Z."/>
            <person name="Harris H.M."/>
            <person name="McCann A."/>
            <person name="Guo C."/>
            <person name="Argimon S."/>
            <person name="Zhang W."/>
            <person name="Yang X."/>
            <person name="Jeffery I.B."/>
            <person name="Cooney J.C."/>
            <person name="Kagawa T.F."/>
            <person name="Liu W."/>
            <person name="Song Y."/>
            <person name="Salvetti E."/>
            <person name="Wrobel A."/>
            <person name="Rasinkangas P."/>
            <person name="Parkhill J."/>
            <person name="Rea M.C."/>
            <person name="O'Sullivan O."/>
            <person name="Ritari J."/>
            <person name="Douillard F.P."/>
            <person name="Paul Ross R."/>
            <person name="Yang R."/>
            <person name="Briner A.E."/>
            <person name="Felis G.E."/>
            <person name="de Vos W.M."/>
            <person name="Barrangou R."/>
            <person name="Klaenhammer T.R."/>
            <person name="Caufield P.W."/>
            <person name="Cui Y."/>
            <person name="Zhang H."/>
            <person name="O'Toole P.W."/>
        </authorList>
    </citation>
    <scope>NUCLEOTIDE SEQUENCE [LARGE SCALE GENOMIC DNA]</scope>
    <source>
        <strain evidence="1 2">DSM 23927</strain>
    </source>
</reference>
<name>A0A0R2B0I0_9LACO</name>
<sequence length="275" mass="30816">MDIVLSTLFTGLVSFGTAYLTHGNAITESLDALYYLKIGRKTIEQANDLKSQYEKARTNPDNALPQPMLDEMKNQLVQIQNDQNEFKQAVGERLAKISEENLKLPNKNIASPTMEATENYIQDKEIRDMFAALLASSADRSKEHFVRPAFVQIIKEMSPIDSKILATLGRVEPVARIIQYKEGESQYRVVREGIIPGSDTFGTPNMVASSLYNLQRLGLIDIKYDLAVANESRYDDLKTSIQFNQVQKDNPTLDLQLGSAAITPFGQDFKAAVLY</sequence>
<dbReference type="Gene3D" id="3.30.110.190">
    <property type="match status" value="1"/>
</dbReference>
<dbReference type="PATRIC" id="fig|1423727.3.peg.746"/>
<dbReference type="Pfam" id="PF14337">
    <property type="entry name" value="Abi_alpha"/>
    <property type="match status" value="1"/>
</dbReference>
<dbReference type="OrthoDB" id="2339567at2"/>
<evidence type="ECO:0000313" key="2">
    <source>
        <dbReference type="Proteomes" id="UP000051672"/>
    </source>
</evidence>
<keyword evidence="2" id="KW-1185">Reference proteome</keyword>
<dbReference type="RefSeq" id="WP_057894025.1">
    <property type="nucleotide sequence ID" value="NZ_AYZQ01000001.1"/>
</dbReference>
<comment type="caution">
    <text evidence="1">The sequence shown here is derived from an EMBL/GenBank/DDBJ whole genome shotgun (WGS) entry which is preliminary data.</text>
</comment>
<dbReference type="EMBL" id="AYZQ01000001">
    <property type="protein sequence ID" value="KRM73022.1"/>
    <property type="molecule type" value="Genomic_DNA"/>
</dbReference>
<dbReference type="AlphaFoldDB" id="A0A0R2B0I0"/>
<organism evidence="1 2">
    <name type="scientific">Lacticaseibacillus brantae DSM 23927</name>
    <dbReference type="NCBI Taxonomy" id="1423727"/>
    <lineage>
        <taxon>Bacteria</taxon>
        <taxon>Bacillati</taxon>
        <taxon>Bacillota</taxon>
        <taxon>Bacilli</taxon>
        <taxon>Lactobacillales</taxon>
        <taxon>Lactobacillaceae</taxon>
        <taxon>Lacticaseibacillus</taxon>
    </lineage>
</organism>
<accession>A0A0R2B0I0</accession>
<evidence type="ECO:0000313" key="1">
    <source>
        <dbReference type="EMBL" id="KRM73022.1"/>
    </source>
</evidence>
<protein>
    <recommendedName>
        <fullName evidence="3">Phage protein</fullName>
    </recommendedName>
</protein>
<dbReference type="Proteomes" id="UP000051672">
    <property type="component" value="Unassembled WGS sequence"/>
</dbReference>
<evidence type="ECO:0008006" key="3">
    <source>
        <dbReference type="Google" id="ProtNLM"/>
    </source>
</evidence>